<dbReference type="EMBL" id="JADLQX010000032">
    <property type="protein sequence ID" value="MBF6301798.1"/>
    <property type="molecule type" value="Genomic_DNA"/>
</dbReference>
<feature type="chain" id="PRO_5046896461" description="DUF8020 domain-containing protein" evidence="2">
    <location>
        <begin position="22"/>
        <end position="176"/>
    </location>
</feature>
<gene>
    <name evidence="4" type="ORF">IU459_30275</name>
</gene>
<dbReference type="Proteomes" id="UP000702209">
    <property type="component" value="Unassembled WGS sequence"/>
</dbReference>
<reference evidence="4 5" key="1">
    <citation type="submission" date="2020-10" db="EMBL/GenBank/DDBJ databases">
        <title>Identification of Nocardia species via Next-generation sequencing and recognition of intraspecies genetic diversity.</title>
        <authorList>
            <person name="Li P."/>
            <person name="Li P."/>
            <person name="Lu B."/>
        </authorList>
    </citation>
    <scope>NUCLEOTIDE SEQUENCE [LARGE SCALE GENOMIC DNA]</scope>
    <source>
        <strain evidence="4 5">BJ06-0157</strain>
    </source>
</reference>
<comment type="caution">
    <text evidence="4">The sequence shown here is derived from an EMBL/GenBank/DDBJ whole genome shotgun (WGS) entry which is preliminary data.</text>
</comment>
<keyword evidence="2" id="KW-0732">Signal</keyword>
<evidence type="ECO:0000313" key="5">
    <source>
        <dbReference type="Proteomes" id="UP000702209"/>
    </source>
</evidence>
<name>A0ABS0D3V1_9NOCA</name>
<evidence type="ECO:0000313" key="4">
    <source>
        <dbReference type="EMBL" id="MBF6301798.1"/>
    </source>
</evidence>
<accession>A0ABS0D3V1</accession>
<proteinExistence type="predicted"/>
<keyword evidence="1" id="KW-0812">Transmembrane</keyword>
<evidence type="ECO:0000256" key="1">
    <source>
        <dbReference type="SAM" id="Phobius"/>
    </source>
</evidence>
<keyword evidence="1" id="KW-1133">Transmembrane helix</keyword>
<feature type="transmembrane region" description="Helical" evidence="1">
    <location>
        <begin position="137"/>
        <end position="170"/>
    </location>
</feature>
<sequence>MKLRKVVATTLLTIAATGVTAATAYGQAEVSDPAISGVDHGVAYTATVAPDRSSATVTLASGAFALTPDGITVLAPDGEVVASVPTTLQTVMGQHVRVSPEIDASATTLTLTPVGAAMPAPGAPRFIGDPQSTLGGLAIGCAIGAAVGLIFFIVGVFPGCVVGGLIGAAAGASRPL</sequence>
<keyword evidence="5" id="KW-1185">Reference proteome</keyword>
<keyword evidence="1" id="KW-0472">Membrane</keyword>
<feature type="domain" description="DUF8020" evidence="3">
    <location>
        <begin position="41"/>
        <end position="114"/>
    </location>
</feature>
<dbReference type="RefSeq" id="WP_195133013.1">
    <property type="nucleotide sequence ID" value="NZ_JADLQX010000032.1"/>
</dbReference>
<evidence type="ECO:0000259" key="3">
    <source>
        <dbReference type="Pfam" id="PF26059"/>
    </source>
</evidence>
<dbReference type="Pfam" id="PF26059">
    <property type="entry name" value="DUF8020"/>
    <property type="match status" value="1"/>
</dbReference>
<organism evidence="4 5">
    <name type="scientific">Nocardia amamiensis</name>
    <dbReference type="NCBI Taxonomy" id="404578"/>
    <lineage>
        <taxon>Bacteria</taxon>
        <taxon>Bacillati</taxon>
        <taxon>Actinomycetota</taxon>
        <taxon>Actinomycetes</taxon>
        <taxon>Mycobacteriales</taxon>
        <taxon>Nocardiaceae</taxon>
        <taxon>Nocardia</taxon>
    </lineage>
</organism>
<feature type="signal peptide" evidence="2">
    <location>
        <begin position="1"/>
        <end position="21"/>
    </location>
</feature>
<dbReference type="InterPro" id="IPR058333">
    <property type="entry name" value="DUF8020"/>
</dbReference>
<protein>
    <recommendedName>
        <fullName evidence="3">DUF8020 domain-containing protein</fullName>
    </recommendedName>
</protein>
<evidence type="ECO:0000256" key="2">
    <source>
        <dbReference type="SAM" id="SignalP"/>
    </source>
</evidence>